<feature type="signal peptide" evidence="11">
    <location>
        <begin position="1"/>
        <end position="24"/>
    </location>
</feature>
<reference evidence="12 13" key="1">
    <citation type="submission" date="2020-12" db="EMBL/GenBank/DDBJ databases">
        <title>Metabolic potential, ecology and presence of endohyphal bacteria is reflected in genomic diversity of Mucoromycotina.</title>
        <authorList>
            <person name="Muszewska A."/>
            <person name="Okrasinska A."/>
            <person name="Steczkiewicz K."/>
            <person name="Drgas O."/>
            <person name="Orlowska M."/>
            <person name="Perlinska-Lenart U."/>
            <person name="Aleksandrzak-Piekarczyk T."/>
            <person name="Szatraj K."/>
            <person name="Zielenkiewicz U."/>
            <person name="Pilsyk S."/>
            <person name="Malc E."/>
            <person name="Mieczkowski P."/>
            <person name="Kruszewska J.S."/>
            <person name="Biernat P."/>
            <person name="Pawlowska J."/>
        </authorList>
    </citation>
    <scope>NUCLEOTIDE SEQUENCE [LARGE SCALE GENOMIC DNA]</scope>
    <source>
        <strain evidence="12 13">CBS 142.35</strain>
    </source>
</reference>
<comment type="caution">
    <text evidence="12">The sequence shown here is derived from an EMBL/GenBank/DDBJ whole genome shotgun (WGS) entry which is preliminary data.</text>
</comment>
<dbReference type="Proteomes" id="UP000646827">
    <property type="component" value="Unassembled WGS sequence"/>
</dbReference>
<dbReference type="EMBL" id="JAEPRB010000265">
    <property type="protein sequence ID" value="KAG2217895.1"/>
    <property type="molecule type" value="Genomic_DNA"/>
</dbReference>
<evidence type="ECO:0000256" key="8">
    <source>
        <dbReference type="ARBA" id="ARBA00023295"/>
    </source>
</evidence>
<feature type="chain" id="PRO_5034271350" description="Glycoside hydrolase family 28" evidence="11">
    <location>
        <begin position="25"/>
        <end position="406"/>
    </location>
</feature>
<evidence type="ECO:0000256" key="2">
    <source>
        <dbReference type="ARBA" id="ARBA00008834"/>
    </source>
</evidence>
<evidence type="ECO:0000256" key="9">
    <source>
        <dbReference type="ARBA" id="ARBA00023316"/>
    </source>
</evidence>
<dbReference type="GO" id="GO:0071555">
    <property type="term" value="P:cell wall organization"/>
    <property type="evidence" value="ECO:0007669"/>
    <property type="project" value="UniProtKB-KW"/>
</dbReference>
<evidence type="ECO:0000256" key="5">
    <source>
        <dbReference type="ARBA" id="ARBA00022801"/>
    </source>
</evidence>
<comment type="subcellular location">
    <subcellularLocation>
        <location evidence="1">Secreted</location>
    </subcellularLocation>
</comment>
<dbReference type="SUPFAM" id="SSF51126">
    <property type="entry name" value="Pectin lyase-like"/>
    <property type="match status" value="1"/>
</dbReference>
<accession>A0A8H7VEV2</accession>
<proteinExistence type="inferred from homology"/>
<dbReference type="GO" id="GO:0046576">
    <property type="term" value="F:rhamnogalacturonan alpha-L-rhamnopyranosyl-(1-&gt;4)-alpha-D-galactopyranosyluronide lyase activity"/>
    <property type="evidence" value="ECO:0007669"/>
    <property type="project" value="UniProtKB-ARBA"/>
</dbReference>
<dbReference type="OrthoDB" id="187139at2759"/>
<organism evidence="12 13">
    <name type="scientific">Circinella minor</name>
    <dbReference type="NCBI Taxonomy" id="1195481"/>
    <lineage>
        <taxon>Eukaryota</taxon>
        <taxon>Fungi</taxon>
        <taxon>Fungi incertae sedis</taxon>
        <taxon>Mucoromycota</taxon>
        <taxon>Mucoromycotina</taxon>
        <taxon>Mucoromycetes</taxon>
        <taxon>Mucorales</taxon>
        <taxon>Lichtheimiaceae</taxon>
        <taxon>Circinella</taxon>
    </lineage>
</organism>
<comment type="similarity">
    <text evidence="2 10">Belongs to the glycosyl hydrolase 28 family.</text>
</comment>
<gene>
    <name evidence="12" type="ORF">INT45_008071</name>
</gene>
<evidence type="ECO:0000256" key="11">
    <source>
        <dbReference type="SAM" id="SignalP"/>
    </source>
</evidence>
<evidence type="ECO:0000256" key="10">
    <source>
        <dbReference type="RuleBase" id="RU361169"/>
    </source>
</evidence>
<keyword evidence="9" id="KW-0961">Cell wall biogenesis/degradation</keyword>
<dbReference type="Pfam" id="PF00295">
    <property type="entry name" value="Glyco_hydro_28"/>
    <property type="match status" value="1"/>
</dbReference>
<evidence type="ECO:0008006" key="14">
    <source>
        <dbReference type="Google" id="ProtNLM"/>
    </source>
</evidence>
<keyword evidence="8 10" id="KW-0326">Glycosidase</keyword>
<evidence type="ECO:0000256" key="6">
    <source>
        <dbReference type="ARBA" id="ARBA00023157"/>
    </source>
</evidence>
<dbReference type="AlphaFoldDB" id="A0A8H7VEV2"/>
<dbReference type="GO" id="GO:0005975">
    <property type="term" value="P:carbohydrate metabolic process"/>
    <property type="evidence" value="ECO:0007669"/>
    <property type="project" value="InterPro"/>
</dbReference>
<protein>
    <recommendedName>
        <fullName evidence="14">Glycoside hydrolase family 28</fullName>
    </recommendedName>
</protein>
<dbReference type="InterPro" id="IPR011050">
    <property type="entry name" value="Pectin_lyase_fold/virulence"/>
</dbReference>
<dbReference type="GO" id="GO:0004650">
    <property type="term" value="F:polygalacturonase activity"/>
    <property type="evidence" value="ECO:0007669"/>
    <property type="project" value="InterPro"/>
</dbReference>
<keyword evidence="6" id="KW-1015">Disulfide bond</keyword>
<evidence type="ECO:0000256" key="7">
    <source>
        <dbReference type="ARBA" id="ARBA00023180"/>
    </source>
</evidence>
<dbReference type="InterPro" id="IPR012334">
    <property type="entry name" value="Pectin_lyas_fold"/>
</dbReference>
<keyword evidence="4 11" id="KW-0732">Signal</keyword>
<keyword evidence="7" id="KW-0325">Glycoprotein</keyword>
<sequence length="406" mass="43988">MIKNLKLLSLAALATLAMSHVANAKECILAKPSGGDDTPQLAEALKNCGTSGTVTIPSGNYQLLTPLEVEGLDNVIINLIGNLALPKSMADQKAAGTKNWIWLEGKGVTLQGKANGKGEGGHILGNGQEWYDSKELDDRFALLGITLEDSVISNIKFDEPCNNFFNVRNCANVNFTNLTLTAESASDNPPKNTDGFDLHDSTKLYFSNVDIYNQDDCIAFKNGTTFVTAEDVYCKGGHGFSVGSLGKGADFNVVSDISMTRMTCEDCWAVAQIKFYPGGSSGYIKNFFATDFTVKNVRLPIWIHSHYPCNPEDYTEDGGCKGYPGPSRIEVSNIKFSEFTGTTTGDYNNNVVIFDCPEGTYCSELYAKNINITPPKGDAKYVCNNIDDSKDLGIPCKITSGPIVSW</sequence>
<keyword evidence="3" id="KW-0964">Secreted</keyword>
<dbReference type="PANTHER" id="PTHR31736:SF19">
    <property type="entry name" value="PECTIN LYASE SUPERFAMILY PROTEIN-RELATED"/>
    <property type="match status" value="1"/>
</dbReference>
<evidence type="ECO:0000313" key="13">
    <source>
        <dbReference type="Proteomes" id="UP000646827"/>
    </source>
</evidence>
<evidence type="ECO:0000256" key="3">
    <source>
        <dbReference type="ARBA" id="ARBA00022525"/>
    </source>
</evidence>
<name>A0A8H7VEV2_9FUNG</name>
<dbReference type="PANTHER" id="PTHR31736">
    <property type="match status" value="1"/>
</dbReference>
<keyword evidence="5 10" id="KW-0378">Hydrolase</keyword>
<keyword evidence="13" id="KW-1185">Reference proteome</keyword>
<dbReference type="InterPro" id="IPR000743">
    <property type="entry name" value="Glyco_hydro_28"/>
</dbReference>
<dbReference type="GO" id="GO:0005576">
    <property type="term" value="C:extracellular region"/>
    <property type="evidence" value="ECO:0007669"/>
    <property type="project" value="UniProtKB-SubCell"/>
</dbReference>
<evidence type="ECO:0000256" key="1">
    <source>
        <dbReference type="ARBA" id="ARBA00004613"/>
    </source>
</evidence>
<evidence type="ECO:0000256" key="4">
    <source>
        <dbReference type="ARBA" id="ARBA00022729"/>
    </source>
</evidence>
<evidence type="ECO:0000313" key="12">
    <source>
        <dbReference type="EMBL" id="KAG2217895.1"/>
    </source>
</evidence>
<dbReference type="Gene3D" id="2.160.20.10">
    <property type="entry name" value="Single-stranded right-handed beta-helix, Pectin lyase-like"/>
    <property type="match status" value="1"/>
</dbReference>